<protein>
    <recommendedName>
        <fullName evidence="3">HPr kinase/phosphorylase C-terminal domain-containing protein</fullName>
    </recommendedName>
</protein>
<comment type="caution">
    <text evidence="1">The sequence shown here is derived from an EMBL/GenBank/DDBJ whole genome shotgun (WGS) entry which is preliminary data.</text>
</comment>
<accession>A0A1F7RQR2</accession>
<dbReference type="SUPFAM" id="SSF53795">
    <property type="entry name" value="PEP carboxykinase-like"/>
    <property type="match status" value="1"/>
</dbReference>
<evidence type="ECO:0008006" key="3">
    <source>
        <dbReference type="Google" id="ProtNLM"/>
    </source>
</evidence>
<dbReference type="AlphaFoldDB" id="A0A1F7RQR2"/>
<dbReference type="Proteomes" id="UP000178435">
    <property type="component" value="Unassembled WGS sequence"/>
</dbReference>
<gene>
    <name evidence="1" type="ORF">A2149_07540</name>
</gene>
<feature type="non-terminal residue" evidence="1">
    <location>
        <position position="259"/>
    </location>
</feature>
<dbReference type="InterPro" id="IPR027417">
    <property type="entry name" value="P-loop_NTPase"/>
</dbReference>
<organism evidence="1 2">
    <name type="scientific">Candidatus Schekmanbacteria bacterium RBG_16_38_11</name>
    <dbReference type="NCBI Taxonomy" id="1817880"/>
    <lineage>
        <taxon>Bacteria</taxon>
        <taxon>Candidatus Schekmaniibacteriota</taxon>
    </lineage>
</organism>
<proteinExistence type="predicted"/>
<reference evidence="1 2" key="1">
    <citation type="journal article" date="2016" name="Nat. Commun.">
        <title>Thousands of microbial genomes shed light on interconnected biogeochemical processes in an aquifer system.</title>
        <authorList>
            <person name="Anantharaman K."/>
            <person name="Brown C.T."/>
            <person name="Hug L.A."/>
            <person name="Sharon I."/>
            <person name="Castelle C.J."/>
            <person name="Probst A.J."/>
            <person name="Thomas B.C."/>
            <person name="Singh A."/>
            <person name="Wilkins M.J."/>
            <person name="Karaoz U."/>
            <person name="Brodie E.L."/>
            <person name="Williams K.H."/>
            <person name="Hubbard S.S."/>
            <person name="Banfield J.F."/>
        </authorList>
    </citation>
    <scope>NUCLEOTIDE SEQUENCE [LARGE SCALE GENOMIC DNA]</scope>
</reference>
<dbReference type="Gene3D" id="3.40.50.300">
    <property type="entry name" value="P-loop containing nucleotide triphosphate hydrolases"/>
    <property type="match status" value="1"/>
</dbReference>
<dbReference type="EMBL" id="MGDF01000170">
    <property type="protein sequence ID" value="OGL43863.1"/>
    <property type="molecule type" value="Genomic_DNA"/>
</dbReference>
<evidence type="ECO:0000313" key="1">
    <source>
        <dbReference type="EMBL" id="OGL43863.1"/>
    </source>
</evidence>
<evidence type="ECO:0000313" key="2">
    <source>
        <dbReference type="Proteomes" id="UP000178435"/>
    </source>
</evidence>
<name>A0A1F7RQR2_9BACT</name>
<sequence>MKSIKLKIAKIIIELSSEKGKIDFPQGSAHKNFVVEDGKPHLSLKAYYGTIPDIPLGEELFNSKSVWRLYSKGNSLIFTLTSQQNSKKPYSIAVLDKDFKRGEIYIDLPELSSYIPNPLDYPLDELLMVGILSRGKGILVHSSCIDDRGLGMLFTGTSGAGKSTMAQVWSGKEGVKLLTDERAIVRKEGKNFFAYGTPWHGTANIHSPARVCLKKIFFIKHGKENHARVLDKIDSASRLIVRAFPTYWDTEGMKFTLDL</sequence>